<name>A0A0E9SAG4_ANGAN</name>
<proteinExistence type="predicted"/>
<sequence length="27" mass="3036">MPELIVFFLSICEVASRLSLYCVSVIC</sequence>
<protein>
    <submittedName>
        <fullName evidence="1">Uncharacterized protein</fullName>
    </submittedName>
</protein>
<organism evidence="1">
    <name type="scientific">Anguilla anguilla</name>
    <name type="common">European freshwater eel</name>
    <name type="synonym">Muraena anguilla</name>
    <dbReference type="NCBI Taxonomy" id="7936"/>
    <lineage>
        <taxon>Eukaryota</taxon>
        <taxon>Metazoa</taxon>
        <taxon>Chordata</taxon>
        <taxon>Craniata</taxon>
        <taxon>Vertebrata</taxon>
        <taxon>Euteleostomi</taxon>
        <taxon>Actinopterygii</taxon>
        <taxon>Neopterygii</taxon>
        <taxon>Teleostei</taxon>
        <taxon>Anguilliformes</taxon>
        <taxon>Anguillidae</taxon>
        <taxon>Anguilla</taxon>
    </lineage>
</organism>
<evidence type="ECO:0000313" key="1">
    <source>
        <dbReference type="EMBL" id="JAH37508.1"/>
    </source>
</evidence>
<dbReference type="EMBL" id="GBXM01071069">
    <property type="protein sequence ID" value="JAH37508.1"/>
    <property type="molecule type" value="Transcribed_RNA"/>
</dbReference>
<reference evidence="1" key="2">
    <citation type="journal article" date="2015" name="Fish Shellfish Immunol.">
        <title>Early steps in the European eel (Anguilla anguilla)-Vibrio vulnificus interaction in the gills: Role of the RtxA13 toxin.</title>
        <authorList>
            <person name="Callol A."/>
            <person name="Pajuelo D."/>
            <person name="Ebbesson L."/>
            <person name="Teles M."/>
            <person name="MacKenzie S."/>
            <person name="Amaro C."/>
        </authorList>
    </citation>
    <scope>NUCLEOTIDE SEQUENCE</scope>
</reference>
<reference evidence="1" key="1">
    <citation type="submission" date="2014-11" db="EMBL/GenBank/DDBJ databases">
        <authorList>
            <person name="Amaro Gonzalez C."/>
        </authorList>
    </citation>
    <scope>NUCLEOTIDE SEQUENCE</scope>
</reference>
<accession>A0A0E9SAG4</accession>
<dbReference type="AlphaFoldDB" id="A0A0E9SAG4"/>